<gene>
    <name evidence="2" type="ORF">TRICI_002774</name>
</gene>
<comment type="caution">
    <text evidence="2">The sequence shown here is derived from an EMBL/GenBank/DDBJ whole genome shotgun (WGS) entry which is preliminary data.</text>
</comment>
<evidence type="ECO:0000313" key="3">
    <source>
        <dbReference type="Proteomes" id="UP000761534"/>
    </source>
</evidence>
<dbReference type="Proteomes" id="UP000761534">
    <property type="component" value="Unassembled WGS sequence"/>
</dbReference>
<feature type="compositionally biased region" description="Polar residues" evidence="1">
    <location>
        <begin position="1"/>
        <end position="18"/>
    </location>
</feature>
<dbReference type="VEuPathDB" id="FungiDB:TRICI_002774"/>
<reference evidence="2" key="1">
    <citation type="journal article" date="2019" name="G3 (Bethesda)">
        <title>Genome Assemblies of Two Rare Opportunistic Yeast Pathogens: Diutina rugosa (syn. Candida rugosa) and Trichomonascus ciferrii (syn. Candida ciferrii).</title>
        <authorList>
            <person name="Mixao V."/>
            <person name="Saus E."/>
            <person name="Hansen A.P."/>
            <person name="Lass-Florl C."/>
            <person name="Gabaldon T."/>
        </authorList>
    </citation>
    <scope>NUCLEOTIDE SEQUENCE</scope>
    <source>
        <strain evidence="2">CBS 4856</strain>
    </source>
</reference>
<accession>A0A642V4X7</accession>
<proteinExistence type="predicted"/>
<protein>
    <submittedName>
        <fullName evidence="2">Uncharacterized protein</fullName>
    </submittedName>
</protein>
<name>A0A642V4X7_9ASCO</name>
<keyword evidence="3" id="KW-1185">Reference proteome</keyword>
<evidence type="ECO:0000313" key="2">
    <source>
        <dbReference type="EMBL" id="KAA8914938.1"/>
    </source>
</evidence>
<feature type="region of interest" description="Disordered" evidence="1">
    <location>
        <begin position="1"/>
        <end position="26"/>
    </location>
</feature>
<dbReference type="AlphaFoldDB" id="A0A642V4X7"/>
<evidence type="ECO:0000256" key="1">
    <source>
        <dbReference type="SAM" id="MobiDB-lite"/>
    </source>
</evidence>
<organism evidence="2 3">
    <name type="scientific">Trichomonascus ciferrii</name>
    <dbReference type="NCBI Taxonomy" id="44093"/>
    <lineage>
        <taxon>Eukaryota</taxon>
        <taxon>Fungi</taxon>
        <taxon>Dikarya</taxon>
        <taxon>Ascomycota</taxon>
        <taxon>Saccharomycotina</taxon>
        <taxon>Dipodascomycetes</taxon>
        <taxon>Dipodascales</taxon>
        <taxon>Trichomonascaceae</taxon>
        <taxon>Trichomonascus</taxon>
        <taxon>Trichomonascus ciferrii complex</taxon>
    </lineage>
</organism>
<sequence>MYSTTQSLYQSRPSTVSGGTPPRPPGLASLEVMGNVQFFLFVEASQSHGGAGGQPPADLTQVLFSGGTPPDPQGSLRSKLWVAFISFYSLKPHRATGCRGLVLTQHCGVWDKEVAFSESGSVTYKAKSRNAYCLSSFHGNRQWFSGTCSHGNTLFNGSPTMKPIIGLEYSKVYCSARRINIASDVEVVKMIRMFEETSQLL</sequence>
<dbReference type="EMBL" id="SWFS01000189">
    <property type="protein sequence ID" value="KAA8914938.1"/>
    <property type="molecule type" value="Genomic_DNA"/>
</dbReference>